<organism evidence="3 4">
    <name type="scientific">Flavihumibacter fluminis</name>
    <dbReference type="NCBI Taxonomy" id="2909236"/>
    <lineage>
        <taxon>Bacteria</taxon>
        <taxon>Pseudomonadati</taxon>
        <taxon>Bacteroidota</taxon>
        <taxon>Chitinophagia</taxon>
        <taxon>Chitinophagales</taxon>
        <taxon>Chitinophagaceae</taxon>
        <taxon>Flavihumibacter</taxon>
    </lineage>
</organism>
<dbReference type="Pfam" id="PF00326">
    <property type="entry name" value="Peptidase_S9"/>
    <property type="match status" value="1"/>
</dbReference>
<dbReference type="SUPFAM" id="SSF53474">
    <property type="entry name" value="alpha/beta-Hydrolases"/>
    <property type="match status" value="1"/>
</dbReference>
<dbReference type="InterPro" id="IPR029058">
    <property type="entry name" value="AB_hydrolase_fold"/>
</dbReference>
<accession>A0ABS9BDM8</accession>
<gene>
    <name evidence="3" type="ORF">L0U88_03555</name>
</gene>
<dbReference type="GO" id="GO:0016787">
    <property type="term" value="F:hydrolase activity"/>
    <property type="evidence" value="ECO:0007669"/>
    <property type="project" value="UniProtKB-KW"/>
</dbReference>
<dbReference type="PANTHER" id="PTHR48081">
    <property type="entry name" value="AB HYDROLASE SUPERFAMILY PROTEIN C4A8.06C"/>
    <property type="match status" value="1"/>
</dbReference>
<evidence type="ECO:0000313" key="3">
    <source>
        <dbReference type="EMBL" id="MCF1713705.1"/>
    </source>
</evidence>
<name>A0ABS9BDM8_9BACT</name>
<comment type="caution">
    <text evidence="3">The sequence shown here is derived from an EMBL/GenBank/DDBJ whole genome shotgun (WGS) entry which is preliminary data.</text>
</comment>
<dbReference type="InterPro" id="IPR001375">
    <property type="entry name" value="Peptidase_S9_cat"/>
</dbReference>
<reference evidence="3 4" key="1">
    <citation type="submission" date="2022-01" db="EMBL/GenBank/DDBJ databases">
        <title>Flavihumibacter sp. nov., isolated from sediment of a river.</title>
        <authorList>
            <person name="Liu H."/>
        </authorList>
    </citation>
    <scope>NUCLEOTIDE SEQUENCE [LARGE SCALE GENOMIC DNA]</scope>
    <source>
        <strain evidence="3 4">RY-1</strain>
    </source>
</reference>
<dbReference type="EMBL" id="JAKEVY010000001">
    <property type="protein sequence ID" value="MCF1713705.1"/>
    <property type="molecule type" value="Genomic_DNA"/>
</dbReference>
<protein>
    <submittedName>
        <fullName evidence="3">Alpha/beta hydrolase</fullName>
    </submittedName>
</protein>
<dbReference type="Gene3D" id="3.40.50.1820">
    <property type="entry name" value="alpha/beta hydrolase"/>
    <property type="match status" value="1"/>
</dbReference>
<proteinExistence type="predicted"/>
<dbReference type="PANTHER" id="PTHR48081:SF6">
    <property type="entry name" value="PEPTIDASE S9 PROLYL OLIGOPEPTIDASE CATALYTIC DOMAIN-CONTAINING PROTEIN"/>
    <property type="match status" value="1"/>
</dbReference>
<evidence type="ECO:0000256" key="1">
    <source>
        <dbReference type="ARBA" id="ARBA00022801"/>
    </source>
</evidence>
<dbReference type="Proteomes" id="UP001200145">
    <property type="component" value="Unassembled WGS sequence"/>
</dbReference>
<evidence type="ECO:0000259" key="2">
    <source>
        <dbReference type="Pfam" id="PF00326"/>
    </source>
</evidence>
<dbReference type="InterPro" id="IPR050300">
    <property type="entry name" value="GDXG_lipolytic_enzyme"/>
</dbReference>
<dbReference type="RefSeq" id="WP_234864233.1">
    <property type="nucleotide sequence ID" value="NZ_JAKEVY010000001.1"/>
</dbReference>
<keyword evidence="4" id="KW-1185">Reference proteome</keyword>
<sequence length="320" mass="35550">MNKRCQGPFWSCQLSWKAGVVGLLFCFVGNLVFGQGEIAIWPSRPPYSKDSDTLQETDVPGPLFTSKKNIRVPSITVFMPAEPNGTSILICPGGAYGFLAWDIEGTKVAEWLSKEGVTAFVLKYRLPDARYMEEPHKVPLIDALQAIRVIRYRAKEWKLDPQRIGIMGFSAGGHLAASVSTHYEDFDKGKYANSGKPDFAVLVYPVITTDSMGHPGSIRNLLGNKPSKQMHNYFSLDKQVTAMTPATILFHPLNDQTVPVEGSLRYFNALKANKVDAAMHILHDGGHDFGVAQQLGTGTYLRWKELLLDWMASQSLVSYH</sequence>
<evidence type="ECO:0000313" key="4">
    <source>
        <dbReference type="Proteomes" id="UP001200145"/>
    </source>
</evidence>
<keyword evidence="1 3" id="KW-0378">Hydrolase</keyword>
<feature type="domain" description="Peptidase S9 prolyl oligopeptidase catalytic" evidence="2">
    <location>
        <begin position="146"/>
        <end position="293"/>
    </location>
</feature>